<protein>
    <submittedName>
        <fullName evidence="2">Uncharacterized protein</fullName>
    </submittedName>
</protein>
<evidence type="ECO:0000313" key="3">
    <source>
        <dbReference type="Proteomes" id="UP001066276"/>
    </source>
</evidence>
<feature type="compositionally biased region" description="Low complexity" evidence="1">
    <location>
        <begin position="519"/>
        <end position="528"/>
    </location>
</feature>
<feature type="region of interest" description="Disordered" evidence="1">
    <location>
        <begin position="57"/>
        <end position="207"/>
    </location>
</feature>
<feature type="region of interest" description="Disordered" evidence="1">
    <location>
        <begin position="494"/>
        <end position="573"/>
    </location>
</feature>
<feature type="compositionally biased region" description="Basic and acidic residues" evidence="1">
    <location>
        <begin position="349"/>
        <end position="363"/>
    </location>
</feature>
<keyword evidence="3" id="KW-1185">Reference proteome</keyword>
<feature type="compositionally biased region" description="Basic and acidic residues" evidence="1">
    <location>
        <begin position="531"/>
        <end position="544"/>
    </location>
</feature>
<feature type="compositionally biased region" description="Polar residues" evidence="1">
    <location>
        <begin position="366"/>
        <end position="376"/>
    </location>
</feature>
<comment type="caution">
    <text evidence="2">The sequence shown here is derived from an EMBL/GenBank/DDBJ whole genome shotgun (WGS) entry which is preliminary data.</text>
</comment>
<evidence type="ECO:0000313" key="2">
    <source>
        <dbReference type="EMBL" id="KAJ1218957.1"/>
    </source>
</evidence>
<evidence type="ECO:0000256" key="1">
    <source>
        <dbReference type="SAM" id="MobiDB-lite"/>
    </source>
</evidence>
<name>A0AAV7X1X3_PLEWA</name>
<dbReference type="EMBL" id="JANPWB010000001">
    <property type="protein sequence ID" value="KAJ1218957.1"/>
    <property type="molecule type" value="Genomic_DNA"/>
</dbReference>
<reference evidence="2" key="1">
    <citation type="journal article" date="2022" name="bioRxiv">
        <title>Sequencing and chromosome-scale assembly of the giantPleurodeles waltlgenome.</title>
        <authorList>
            <person name="Brown T."/>
            <person name="Elewa A."/>
            <person name="Iarovenko S."/>
            <person name="Subramanian E."/>
            <person name="Araus A.J."/>
            <person name="Petzold A."/>
            <person name="Susuki M."/>
            <person name="Suzuki K.-i.T."/>
            <person name="Hayashi T."/>
            <person name="Toyoda A."/>
            <person name="Oliveira C."/>
            <person name="Osipova E."/>
            <person name="Leigh N.D."/>
            <person name="Simon A."/>
            <person name="Yun M.H."/>
        </authorList>
    </citation>
    <scope>NUCLEOTIDE SEQUENCE</scope>
    <source>
        <strain evidence="2">20211129_DDA</strain>
        <tissue evidence="2">Liver</tissue>
    </source>
</reference>
<sequence length="573" mass="60741">MATGHDAEAVRAALRVLGEAGRADLLRPGVLDQAWVGMTRPSRAASGRVAAAIAACESQDSDGERDDVSGRNCAAGPSRDPEPLMFGGETQVTQDAGTANAQAGADPASSGGHSEGGAGDDRHNKEAEQPIPGTSGDFAPLDLSYHRGEGPSPGFFGAPVKKRGKYAGRHRGGPGRAKAAPRQVRGGKVKAAQGAGTVGDLSQHTQGAWDQAETWDLEARIKEQRKAVAETEARWAQLCKDRDEAQARSESTPKTSEARGQAGTRQSGQGSGSWVWVPQARGEQRQEARAAEGAVGAVKPSDADGHGGRRVAMPTIEVGKRRNTPTGRNTAQTRWHEALEGSAAAFSTSRDHGHRPEDTRHALLETSASTSTNTRDFGQRKGQWEGDDELELYYEEEGDEWEDGEIRDWEVNTVTKGSGRGRKSGATSSCSFLQVAAPLEGPTGGRQVTPRGRSLKRIPRSLGDTAGGKNWWSVWGEGSGIIKEANTRRSIGVGDGSVLEKAGDGDIQKTVENKEKEGTAASGTAATGKVDTGEKPVEDKEGGGHRRRLPYMGLAMPLGTYRQRKGPRRRNGN</sequence>
<dbReference type="Proteomes" id="UP001066276">
    <property type="component" value="Chromosome 1_1"/>
</dbReference>
<dbReference type="AlphaFoldDB" id="A0AAV7X1X3"/>
<feature type="compositionally biased region" description="Polar residues" evidence="1">
    <location>
        <begin position="90"/>
        <end position="101"/>
    </location>
</feature>
<feature type="compositionally biased region" description="Polar residues" evidence="1">
    <location>
        <begin position="324"/>
        <end position="333"/>
    </location>
</feature>
<feature type="compositionally biased region" description="Basic and acidic residues" evidence="1">
    <location>
        <begin position="119"/>
        <end position="128"/>
    </location>
</feature>
<feature type="compositionally biased region" description="Basic and acidic residues" evidence="1">
    <location>
        <begin position="227"/>
        <end position="247"/>
    </location>
</feature>
<feature type="compositionally biased region" description="Basic residues" evidence="1">
    <location>
        <begin position="562"/>
        <end position="573"/>
    </location>
</feature>
<organism evidence="2 3">
    <name type="scientific">Pleurodeles waltl</name>
    <name type="common">Iberian ribbed newt</name>
    <dbReference type="NCBI Taxonomy" id="8319"/>
    <lineage>
        <taxon>Eukaryota</taxon>
        <taxon>Metazoa</taxon>
        <taxon>Chordata</taxon>
        <taxon>Craniata</taxon>
        <taxon>Vertebrata</taxon>
        <taxon>Euteleostomi</taxon>
        <taxon>Amphibia</taxon>
        <taxon>Batrachia</taxon>
        <taxon>Caudata</taxon>
        <taxon>Salamandroidea</taxon>
        <taxon>Salamandridae</taxon>
        <taxon>Pleurodelinae</taxon>
        <taxon>Pleurodeles</taxon>
    </lineage>
</organism>
<gene>
    <name evidence="2" type="ORF">NDU88_006528</name>
</gene>
<proteinExistence type="predicted"/>
<feature type="compositionally biased region" description="Basic residues" evidence="1">
    <location>
        <begin position="160"/>
        <end position="173"/>
    </location>
</feature>
<feature type="compositionally biased region" description="Basic and acidic residues" evidence="1">
    <location>
        <begin position="501"/>
        <end position="518"/>
    </location>
</feature>
<feature type="region of interest" description="Disordered" evidence="1">
    <location>
        <begin position="227"/>
        <end position="388"/>
    </location>
</feature>
<accession>A0AAV7X1X3</accession>